<evidence type="ECO:0000313" key="1">
    <source>
        <dbReference type="EMBL" id="QPM76109.1"/>
    </source>
</evidence>
<evidence type="ECO:0000313" key="2">
    <source>
        <dbReference type="Proteomes" id="UP000594455"/>
    </source>
</evidence>
<dbReference type="InterPro" id="IPR051159">
    <property type="entry name" value="Hexapeptide_acetyltransf"/>
</dbReference>
<dbReference type="InterPro" id="IPR011004">
    <property type="entry name" value="Trimer_LpxA-like_sf"/>
</dbReference>
<accession>A0A7T1B1Q3</accession>
<proteinExistence type="predicted"/>
<dbReference type="CDD" id="cd04647">
    <property type="entry name" value="LbH_MAT_like"/>
    <property type="match status" value="1"/>
</dbReference>
<dbReference type="Pfam" id="PF00132">
    <property type="entry name" value="Hexapep"/>
    <property type="match status" value="1"/>
</dbReference>
<protein>
    <submittedName>
        <fullName evidence="1">Acyltransferase</fullName>
    </submittedName>
</protein>
<organism evidence="1 2">
    <name type="scientific">Staphylococcus lloydii</name>
    <dbReference type="NCBI Taxonomy" id="2781774"/>
    <lineage>
        <taxon>Bacteria</taxon>
        <taxon>Bacillati</taxon>
        <taxon>Bacillota</taxon>
        <taxon>Bacilli</taxon>
        <taxon>Bacillales</taxon>
        <taxon>Staphylococcaceae</taxon>
        <taxon>Staphylococcus</taxon>
    </lineage>
</organism>
<keyword evidence="1" id="KW-0012">Acyltransferase</keyword>
<sequence>MIYKLLKYLSKLLKLLPLKLRYLLYELNTTTNLKIQIALRYCIVASICERTGNNIYIGKHVSLKNIHHVEIGNNVNIHDMCYIDGYGGIKIGNDVSIAHATSILSSSHTWQDSALPIKYNDVIKGPVIIGNDVWIGCGARILSNVTIEDRTVVAAGTVANKNLITNHLGAGVPMQIKKKLEES</sequence>
<dbReference type="EMBL" id="CP064056">
    <property type="protein sequence ID" value="QPM76109.1"/>
    <property type="molecule type" value="Genomic_DNA"/>
</dbReference>
<reference evidence="1 2" key="1">
    <citation type="submission" date="2020-10" db="EMBL/GenBank/DDBJ databases">
        <title>Closed genome sequences of Staphylococcus lloydii sp. nov. and Staphylococcus durrellii sp. nov. Isolated from Captive Fruit Bats (Pteropus livingstonii).</title>
        <authorList>
            <person name="Fountain K."/>
        </authorList>
    </citation>
    <scope>NUCLEOTIDE SEQUENCE [LARGE SCALE GENOMIC DNA]</scope>
    <source>
        <strain evidence="1 2">23_2_7_LY</strain>
    </source>
</reference>
<gene>
    <name evidence="1" type="ORF">ISP08_05290</name>
</gene>
<dbReference type="InterPro" id="IPR001451">
    <property type="entry name" value="Hexapep"/>
</dbReference>
<dbReference type="PANTHER" id="PTHR23416">
    <property type="entry name" value="SIALIC ACID SYNTHASE-RELATED"/>
    <property type="match status" value="1"/>
</dbReference>
<keyword evidence="2" id="KW-1185">Reference proteome</keyword>
<dbReference type="RefSeq" id="WP_195717934.1">
    <property type="nucleotide sequence ID" value="NZ_CP064056.1"/>
</dbReference>
<dbReference type="Proteomes" id="UP000594455">
    <property type="component" value="Chromosome"/>
</dbReference>
<dbReference type="KEGG" id="sllo:ISP08_05290"/>
<dbReference type="AlphaFoldDB" id="A0A7T1B1Q3"/>
<dbReference type="SUPFAM" id="SSF51161">
    <property type="entry name" value="Trimeric LpxA-like enzymes"/>
    <property type="match status" value="1"/>
</dbReference>
<name>A0A7T1B1Q3_9STAP</name>
<dbReference type="GO" id="GO:0016746">
    <property type="term" value="F:acyltransferase activity"/>
    <property type="evidence" value="ECO:0007669"/>
    <property type="project" value="UniProtKB-KW"/>
</dbReference>
<dbReference type="Gene3D" id="2.160.10.10">
    <property type="entry name" value="Hexapeptide repeat proteins"/>
    <property type="match status" value="1"/>
</dbReference>
<keyword evidence="1" id="KW-0808">Transferase</keyword>